<dbReference type="Pfam" id="PF13424">
    <property type="entry name" value="TPR_12"/>
    <property type="match status" value="1"/>
</dbReference>
<proteinExistence type="predicted"/>
<evidence type="ECO:0008006" key="5">
    <source>
        <dbReference type="Google" id="ProtNLM"/>
    </source>
</evidence>
<reference evidence="3" key="1">
    <citation type="submission" date="2022-07" db="EMBL/GenBank/DDBJ databases">
        <title>Genome Sequence of Xylaria arbuscula.</title>
        <authorList>
            <person name="Buettner E."/>
        </authorList>
    </citation>
    <scope>NUCLEOTIDE SEQUENCE</scope>
    <source>
        <strain evidence="3">VT107</strain>
    </source>
</reference>
<dbReference type="SUPFAM" id="SSF52540">
    <property type="entry name" value="P-loop containing nucleoside triphosphate hydrolases"/>
    <property type="match status" value="1"/>
</dbReference>
<feature type="domain" description="DUF7779" evidence="2">
    <location>
        <begin position="259"/>
        <end position="348"/>
    </location>
</feature>
<dbReference type="PANTHER" id="PTHR35205">
    <property type="entry name" value="NB-ARC AND TPR DOMAIN PROTEIN"/>
    <property type="match status" value="1"/>
</dbReference>
<dbReference type="InterPro" id="IPR056681">
    <property type="entry name" value="DUF7779"/>
</dbReference>
<protein>
    <recommendedName>
        <fullName evidence="5">NB-ARC domain-containing protein</fullName>
    </recommendedName>
</protein>
<accession>A0A9W8TKS1</accession>
<dbReference type="SUPFAM" id="SSF48452">
    <property type="entry name" value="TPR-like"/>
    <property type="match status" value="1"/>
</dbReference>
<evidence type="ECO:0000259" key="2">
    <source>
        <dbReference type="Pfam" id="PF25000"/>
    </source>
</evidence>
<dbReference type="PANTHER" id="PTHR35205:SF1">
    <property type="entry name" value="ZU5 DOMAIN-CONTAINING PROTEIN"/>
    <property type="match status" value="1"/>
</dbReference>
<dbReference type="Gene3D" id="3.40.50.300">
    <property type="entry name" value="P-loop containing nucleotide triphosphate hydrolases"/>
    <property type="match status" value="1"/>
</dbReference>
<dbReference type="InterPro" id="IPR002182">
    <property type="entry name" value="NB-ARC"/>
</dbReference>
<comment type="caution">
    <text evidence="3">The sequence shown here is derived from an EMBL/GenBank/DDBJ whole genome shotgun (WGS) entry which is preliminary data.</text>
</comment>
<keyword evidence="4" id="KW-1185">Reference proteome</keyword>
<dbReference type="VEuPathDB" id="FungiDB:F4678DRAFT_470854"/>
<dbReference type="AlphaFoldDB" id="A0A9W8TKS1"/>
<feature type="domain" description="NB-ARC" evidence="1">
    <location>
        <begin position="38"/>
        <end position="164"/>
    </location>
</feature>
<dbReference type="Gene3D" id="1.25.40.10">
    <property type="entry name" value="Tetratricopeptide repeat domain"/>
    <property type="match status" value="2"/>
</dbReference>
<dbReference type="EMBL" id="JANPWZ010001014">
    <property type="protein sequence ID" value="KAJ3569633.1"/>
    <property type="molecule type" value="Genomic_DNA"/>
</dbReference>
<dbReference type="GO" id="GO:0043531">
    <property type="term" value="F:ADP binding"/>
    <property type="evidence" value="ECO:0007669"/>
    <property type="project" value="InterPro"/>
</dbReference>
<sequence>MHEQAKLPCSILPRTWTAPCWDRDSIIAAIEKYFTSGENGHSLLSIALWGLGGVGKSHIALKYAQAKDGKIDAIFWIHSHDGVVIAQSFSEIAVRLQLPGINPQNHEENRVEVLDWLQRTTCRWLLIFDNAEDEDLLLEYWPVASRGRILITTRSHTLAFRPADIGIEVSPFETAAGSSFLLHLLSLDIADNLSASETKSAFDLSQRLDGHALAIAQMAGLIYRRKWSIEEFVAIYDANTRRMHGEAKGNSLDTVWYLSFKSLDVECSDFLGVLSLISPDSIPIALLKPTDTTDLPRSLRVYQNQLQFSEIQEALLNLALIRRDTSSRTFSLHRLVQTQILFFLSHEERQKSFNHVSMLVYKAFPHRDVKKGQYYDRWAVCRQYLQHILSLKEHYKKNLAGPEPLAPCAEFCGALVNCGRYMIETALFRELEDVAGVAIQAFGALDSSDRQPVLHAFCFNLSGVMWAHRGQFQKAVVSLETALAVRKNQMAEDLDALSWAYTDLGNCTSSLNRHEKALALHETAEKLRIEDARLSEATAVGNQNIGRTLYFLGRFAEAHDRLSQTLVQLANSENWAMVAYTRFVVASVFRAEGKLIEARSEYIAAQESFLHGGKLQTHHFNAACMYKIGCVALQQGDRDEACSQLGKALVVAKLHSMVMVGAYARILYKLSEVIRFDPTRRFEADEKLDEAETILSTQRGILGYTDNTSGEEAYDSLVYVLWR</sequence>
<gene>
    <name evidence="3" type="ORF">NPX13_g6013</name>
</gene>
<evidence type="ECO:0000313" key="4">
    <source>
        <dbReference type="Proteomes" id="UP001148614"/>
    </source>
</evidence>
<evidence type="ECO:0000313" key="3">
    <source>
        <dbReference type="EMBL" id="KAJ3569633.1"/>
    </source>
</evidence>
<dbReference type="SMART" id="SM00028">
    <property type="entry name" value="TPR"/>
    <property type="match status" value="4"/>
</dbReference>
<name>A0A9W8TKS1_9PEZI</name>
<dbReference type="Proteomes" id="UP001148614">
    <property type="component" value="Unassembled WGS sequence"/>
</dbReference>
<organism evidence="3 4">
    <name type="scientific">Xylaria arbuscula</name>
    <dbReference type="NCBI Taxonomy" id="114810"/>
    <lineage>
        <taxon>Eukaryota</taxon>
        <taxon>Fungi</taxon>
        <taxon>Dikarya</taxon>
        <taxon>Ascomycota</taxon>
        <taxon>Pezizomycotina</taxon>
        <taxon>Sordariomycetes</taxon>
        <taxon>Xylariomycetidae</taxon>
        <taxon>Xylariales</taxon>
        <taxon>Xylariaceae</taxon>
        <taxon>Xylaria</taxon>
    </lineage>
</organism>
<dbReference type="Pfam" id="PF00931">
    <property type="entry name" value="NB-ARC"/>
    <property type="match status" value="1"/>
</dbReference>
<dbReference type="InterPro" id="IPR011990">
    <property type="entry name" value="TPR-like_helical_dom_sf"/>
</dbReference>
<dbReference type="InterPro" id="IPR019734">
    <property type="entry name" value="TPR_rpt"/>
</dbReference>
<evidence type="ECO:0000259" key="1">
    <source>
        <dbReference type="Pfam" id="PF00931"/>
    </source>
</evidence>
<dbReference type="Pfam" id="PF25000">
    <property type="entry name" value="DUF7779"/>
    <property type="match status" value="1"/>
</dbReference>
<dbReference type="InterPro" id="IPR027417">
    <property type="entry name" value="P-loop_NTPase"/>
</dbReference>